<dbReference type="SUPFAM" id="SSF50104">
    <property type="entry name" value="Translation proteins SH3-like domain"/>
    <property type="match status" value="1"/>
</dbReference>
<comment type="caution">
    <text evidence="8">The sequence shown here is derived from an EMBL/GenBank/DDBJ whole genome shotgun (WGS) entry which is preliminary data.</text>
</comment>
<dbReference type="GO" id="GO:0003735">
    <property type="term" value="F:structural constituent of ribosome"/>
    <property type="evidence" value="ECO:0007669"/>
    <property type="project" value="InterPro"/>
</dbReference>
<dbReference type="InterPro" id="IPR018257">
    <property type="entry name" value="Ribosomal_bL19_CS"/>
</dbReference>
<proteinExistence type="inferred from homology"/>
<dbReference type="PANTHER" id="PTHR15680:SF9">
    <property type="entry name" value="LARGE RIBOSOMAL SUBUNIT PROTEIN BL19M"/>
    <property type="match status" value="1"/>
</dbReference>
<dbReference type="RefSeq" id="WP_188647513.1">
    <property type="nucleotide sequence ID" value="NZ_BMHQ01000005.1"/>
</dbReference>
<evidence type="ECO:0000313" key="9">
    <source>
        <dbReference type="Proteomes" id="UP000625210"/>
    </source>
</evidence>
<evidence type="ECO:0000256" key="1">
    <source>
        <dbReference type="ARBA" id="ARBA00002349"/>
    </source>
</evidence>
<dbReference type="Gene3D" id="2.30.30.790">
    <property type="match status" value="1"/>
</dbReference>
<dbReference type="HAMAP" id="MF_00402">
    <property type="entry name" value="Ribosomal_bL19"/>
    <property type="match status" value="1"/>
</dbReference>
<keyword evidence="4 6" id="KW-0687">Ribonucleoprotein</keyword>
<dbReference type="GO" id="GO:0022625">
    <property type="term" value="C:cytosolic large ribosomal subunit"/>
    <property type="evidence" value="ECO:0007669"/>
    <property type="project" value="TreeGrafter"/>
</dbReference>
<dbReference type="EMBL" id="BMHQ01000005">
    <property type="protein sequence ID" value="GGE16472.1"/>
    <property type="molecule type" value="Genomic_DNA"/>
</dbReference>
<keyword evidence="9" id="KW-1185">Reference proteome</keyword>
<name>A0A8J2YE12_9BACL</name>
<evidence type="ECO:0000256" key="5">
    <source>
        <dbReference type="ARBA" id="ARBA00035171"/>
    </source>
</evidence>
<evidence type="ECO:0000256" key="2">
    <source>
        <dbReference type="ARBA" id="ARBA00005781"/>
    </source>
</evidence>
<dbReference type="InterPro" id="IPR001857">
    <property type="entry name" value="Ribosomal_bL19"/>
</dbReference>
<dbReference type="NCBIfam" id="TIGR01024">
    <property type="entry name" value="rplS_bact"/>
    <property type="match status" value="1"/>
</dbReference>
<gene>
    <name evidence="6 8" type="primary">rplS</name>
    <name evidence="8" type="ORF">GCM10011571_17720</name>
</gene>
<keyword evidence="3 6" id="KW-0689">Ribosomal protein</keyword>
<dbReference type="GO" id="GO:0006412">
    <property type="term" value="P:translation"/>
    <property type="evidence" value="ECO:0007669"/>
    <property type="project" value="UniProtKB-UniRule"/>
</dbReference>
<comment type="similarity">
    <text evidence="2 6 7">Belongs to the bacterial ribosomal protein bL19 family.</text>
</comment>
<evidence type="ECO:0000313" key="8">
    <source>
        <dbReference type="EMBL" id="GGE16472.1"/>
    </source>
</evidence>
<dbReference type="PANTHER" id="PTHR15680">
    <property type="entry name" value="RIBOSOMAL PROTEIN L19"/>
    <property type="match status" value="1"/>
</dbReference>
<dbReference type="AlphaFoldDB" id="A0A8J2YE12"/>
<organism evidence="8 9">
    <name type="scientific">Marinithermofilum abyssi</name>
    <dbReference type="NCBI Taxonomy" id="1571185"/>
    <lineage>
        <taxon>Bacteria</taxon>
        <taxon>Bacillati</taxon>
        <taxon>Bacillota</taxon>
        <taxon>Bacilli</taxon>
        <taxon>Bacillales</taxon>
        <taxon>Thermoactinomycetaceae</taxon>
        <taxon>Marinithermofilum</taxon>
    </lineage>
</organism>
<evidence type="ECO:0000256" key="4">
    <source>
        <dbReference type="ARBA" id="ARBA00023274"/>
    </source>
</evidence>
<dbReference type="PRINTS" id="PR00061">
    <property type="entry name" value="RIBOSOMALL19"/>
</dbReference>
<reference evidence="8" key="1">
    <citation type="journal article" date="2014" name="Int. J. Syst. Evol. Microbiol.">
        <title>Complete genome sequence of Corynebacterium casei LMG S-19264T (=DSM 44701T), isolated from a smear-ripened cheese.</title>
        <authorList>
            <consortium name="US DOE Joint Genome Institute (JGI-PGF)"/>
            <person name="Walter F."/>
            <person name="Albersmeier A."/>
            <person name="Kalinowski J."/>
            <person name="Ruckert C."/>
        </authorList>
    </citation>
    <scope>NUCLEOTIDE SEQUENCE</scope>
    <source>
        <strain evidence="8">CGMCC 1.15179</strain>
    </source>
</reference>
<dbReference type="Proteomes" id="UP000625210">
    <property type="component" value="Unassembled WGS sequence"/>
</dbReference>
<dbReference type="InterPro" id="IPR008991">
    <property type="entry name" value="Translation_prot_SH3-like_sf"/>
</dbReference>
<dbReference type="InterPro" id="IPR038657">
    <property type="entry name" value="Ribosomal_bL19_sf"/>
</dbReference>
<dbReference type="Pfam" id="PF01245">
    <property type="entry name" value="Ribosomal_L19"/>
    <property type="match status" value="1"/>
</dbReference>
<comment type="function">
    <text evidence="1 6 7">This protein is located at the 30S-50S ribosomal subunit interface and may play a role in the structure and function of the aminoacyl-tRNA binding site.</text>
</comment>
<accession>A0A8J2YE12</accession>
<dbReference type="PROSITE" id="PS01015">
    <property type="entry name" value="RIBOSOMAL_L19"/>
    <property type="match status" value="1"/>
</dbReference>
<evidence type="ECO:0000256" key="3">
    <source>
        <dbReference type="ARBA" id="ARBA00022980"/>
    </source>
</evidence>
<evidence type="ECO:0000256" key="7">
    <source>
        <dbReference type="RuleBase" id="RU000559"/>
    </source>
</evidence>
<protein>
    <recommendedName>
        <fullName evidence="5 6">Large ribosomal subunit protein bL19</fullName>
    </recommendedName>
</protein>
<reference evidence="8" key="2">
    <citation type="submission" date="2020-09" db="EMBL/GenBank/DDBJ databases">
        <authorList>
            <person name="Sun Q."/>
            <person name="Zhou Y."/>
        </authorList>
    </citation>
    <scope>NUCLEOTIDE SEQUENCE</scope>
    <source>
        <strain evidence="8">CGMCC 1.15179</strain>
    </source>
</reference>
<sequence>MHPVVREITQEQLRNDIPEFRAGDTVRVHVKVVEGQRERIQVFEGVVIQRRGGGISETFTVRKMSYGVGVERTFPLHSPRIDKIEVVRRGKVRRAKLYYLRKLRGKAARIKEIHR</sequence>
<dbReference type="PIRSF" id="PIRSF002191">
    <property type="entry name" value="Ribosomal_L19"/>
    <property type="match status" value="1"/>
</dbReference>
<dbReference type="FunFam" id="2.30.30.790:FF:000001">
    <property type="entry name" value="50S ribosomal protein L19"/>
    <property type="match status" value="1"/>
</dbReference>
<evidence type="ECO:0000256" key="6">
    <source>
        <dbReference type="HAMAP-Rule" id="MF_00402"/>
    </source>
</evidence>